<feature type="transmembrane region" description="Helical" evidence="5">
    <location>
        <begin position="234"/>
        <end position="253"/>
    </location>
</feature>
<keyword evidence="4 5" id="KW-0472">Membrane</keyword>
<gene>
    <name evidence="7" type="primary">nuoN</name>
    <name evidence="7" type="ORF">GWK48_03015</name>
</gene>
<feature type="transmembrane region" description="Helical" evidence="5">
    <location>
        <begin position="366"/>
        <end position="388"/>
    </location>
</feature>
<organism evidence="7 8">
    <name type="scientific">Metallosphaera tengchongensis</name>
    <dbReference type="NCBI Taxonomy" id="1532350"/>
    <lineage>
        <taxon>Archaea</taxon>
        <taxon>Thermoproteota</taxon>
        <taxon>Thermoprotei</taxon>
        <taxon>Sulfolobales</taxon>
        <taxon>Sulfolobaceae</taxon>
        <taxon>Metallosphaera</taxon>
    </lineage>
</organism>
<evidence type="ECO:0000256" key="1">
    <source>
        <dbReference type="ARBA" id="ARBA00004141"/>
    </source>
</evidence>
<feature type="transmembrane region" description="Helical" evidence="5">
    <location>
        <begin position="74"/>
        <end position="94"/>
    </location>
</feature>
<dbReference type="KEGG" id="mten:GWK48_03015"/>
<dbReference type="PANTHER" id="PTHR22773">
    <property type="entry name" value="NADH DEHYDROGENASE"/>
    <property type="match status" value="1"/>
</dbReference>
<dbReference type="GO" id="GO:0016491">
    <property type="term" value="F:oxidoreductase activity"/>
    <property type="evidence" value="ECO:0007669"/>
    <property type="project" value="UniProtKB-KW"/>
</dbReference>
<dbReference type="NCBIfam" id="NF004445">
    <property type="entry name" value="PRK05777.2-3"/>
    <property type="match status" value="1"/>
</dbReference>
<evidence type="ECO:0000256" key="5">
    <source>
        <dbReference type="SAM" id="Phobius"/>
    </source>
</evidence>
<feature type="transmembrane region" description="Helical" evidence="5">
    <location>
        <begin position="200"/>
        <end position="222"/>
    </location>
</feature>
<feature type="transmembrane region" description="Helical" evidence="5">
    <location>
        <begin position="106"/>
        <end position="123"/>
    </location>
</feature>
<feature type="transmembrane region" description="Helical" evidence="5">
    <location>
        <begin position="6"/>
        <end position="26"/>
    </location>
</feature>
<comment type="subcellular location">
    <subcellularLocation>
        <location evidence="1">Membrane</location>
        <topology evidence="1">Multi-pass membrane protein</topology>
    </subcellularLocation>
</comment>
<evidence type="ECO:0000259" key="6">
    <source>
        <dbReference type="Pfam" id="PF00361"/>
    </source>
</evidence>
<dbReference type="GeneID" id="55640885"/>
<dbReference type="AlphaFoldDB" id="A0A6N0NWL0"/>
<dbReference type="Proteomes" id="UP000509301">
    <property type="component" value="Chromosome"/>
</dbReference>
<sequence length="464" mass="49649">MSYLLYLPVAIPSLVILFSSLAVLFIDKGREEDYRLAYGLTSATVIVTLAVLIASLSLRLYNYSIFSGSLYLDLPGYLLSIATFAGTIVALTGLTGHMRDWKTRSSMLSLIMLTDLGVLYMSFSYDVLVILMGWAISSAATYAITMLRKDRKSVDAGIKYLILGLVSSSFMILGFAAYVVSTGTLSLNFSSLSYPDLLVLGLALLSISFLFKIGAFPFQGWLPDVYTMADRGSVSFVSSVGKLIGIVPLLKVLTLGDPSGVEKVAVIALFSVVSVLSMVVGNIVAFSRSDVAAILSFSSIAQMGFILVGFSVIQVDPTLAEAGIFTQILAYVIAQAGLFNFLGHLEKVSGTTNLEGLRGLAKGDRGLAASSIILVLSLLGIPPILGFWGKLFLFESAYTLPWLIVIAVLNSAASAGYYIPIIREMFRDGSVKLVRSGERDSVIMASVLSIVVGILAPLILVMFG</sequence>
<evidence type="ECO:0000256" key="4">
    <source>
        <dbReference type="ARBA" id="ARBA00023136"/>
    </source>
</evidence>
<keyword evidence="3 5" id="KW-1133">Transmembrane helix</keyword>
<feature type="transmembrane region" description="Helical" evidence="5">
    <location>
        <begin position="38"/>
        <end position="62"/>
    </location>
</feature>
<dbReference type="RefSeq" id="WP_174629471.1">
    <property type="nucleotide sequence ID" value="NZ_CP049074.1"/>
</dbReference>
<feature type="transmembrane region" description="Helical" evidence="5">
    <location>
        <begin position="291"/>
        <end position="312"/>
    </location>
</feature>
<name>A0A6N0NWL0_9CREN</name>
<feature type="domain" description="NADH:quinone oxidoreductase/Mrp antiporter transmembrane" evidence="6">
    <location>
        <begin position="124"/>
        <end position="408"/>
    </location>
</feature>
<evidence type="ECO:0000256" key="3">
    <source>
        <dbReference type="ARBA" id="ARBA00022989"/>
    </source>
</evidence>
<protein>
    <submittedName>
        <fullName evidence="7">NADH-quinone oxidoreductase subunit NuoN</fullName>
        <ecNumber evidence="7">1.6.5.11</ecNumber>
    </submittedName>
</protein>
<accession>A0A6N0NWL0</accession>
<keyword evidence="8" id="KW-1185">Reference proteome</keyword>
<reference evidence="7 8" key="1">
    <citation type="submission" date="2020-02" db="EMBL/GenBank/DDBJ databases">
        <title>Comparative genome analysis reveals the metabolism and evolution of the thermophilic archaeal genus Metallosphaera.</title>
        <authorList>
            <person name="Jiang C."/>
        </authorList>
    </citation>
    <scope>NUCLEOTIDE SEQUENCE [LARGE SCALE GENOMIC DNA]</scope>
    <source>
        <strain evidence="7 8">Ric-A</strain>
    </source>
</reference>
<dbReference type="Pfam" id="PF00361">
    <property type="entry name" value="Proton_antipo_M"/>
    <property type="match status" value="1"/>
</dbReference>
<keyword evidence="2 5" id="KW-0812">Transmembrane</keyword>
<dbReference type="EC" id="1.6.5.11" evidence="7"/>
<evidence type="ECO:0000256" key="2">
    <source>
        <dbReference type="ARBA" id="ARBA00022692"/>
    </source>
</evidence>
<dbReference type="InterPro" id="IPR001750">
    <property type="entry name" value="ND/Mrp_TM"/>
</dbReference>
<feature type="transmembrane region" description="Helical" evidence="5">
    <location>
        <begin position="400"/>
        <end position="421"/>
    </location>
</feature>
<evidence type="ECO:0000313" key="8">
    <source>
        <dbReference type="Proteomes" id="UP000509301"/>
    </source>
</evidence>
<feature type="transmembrane region" description="Helical" evidence="5">
    <location>
        <begin position="442"/>
        <end position="463"/>
    </location>
</feature>
<feature type="transmembrane region" description="Helical" evidence="5">
    <location>
        <begin position="265"/>
        <end position="284"/>
    </location>
</feature>
<keyword evidence="7" id="KW-0560">Oxidoreductase</keyword>
<evidence type="ECO:0000313" key="7">
    <source>
        <dbReference type="EMBL" id="QKQ99500.1"/>
    </source>
</evidence>
<dbReference type="EMBL" id="CP049074">
    <property type="protein sequence ID" value="QKQ99500.1"/>
    <property type="molecule type" value="Genomic_DNA"/>
</dbReference>
<feature type="transmembrane region" description="Helical" evidence="5">
    <location>
        <begin position="129"/>
        <end position="148"/>
    </location>
</feature>
<dbReference type="GO" id="GO:0016020">
    <property type="term" value="C:membrane"/>
    <property type="evidence" value="ECO:0007669"/>
    <property type="project" value="UniProtKB-SubCell"/>
</dbReference>
<feature type="transmembrane region" description="Helical" evidence="5">
    <location>
        <begin position="324"/>
        <end position="345"/>
    </location>
</feature>
<proteinExistence type="predicted"/>
<dbReference type="OrthoDB" id="29144at2157"/>
<feature type="transmembrane region" description="Helical" evidence="5">
    <location>
        <begin position="160"/>
        <end position="180"/>
    </location>
</feature>